<evidence type="ECO:0000313" key="3">
    <source>
        <dbReference type="Proteomes" id="UP000066624"/>
    </source>
</evidence>
<dbReference type="PANTHER" id="PTHR42831">
    <property type="entry name" value="FE-S PROTEIN MATURATION AUXILIARY FACTOR YITW"/>
    <property type="match status" value="1"/>
</dbReference>
<evidence type="ECO:0000313" key="2">
    <source>
        <dbReference type="EMBL" id="AKS43074.1"/>
    </source>
</evidence>
<dbReference type="PANTHER" id="PTHR42831:SF1">
    <property type="entry name" value="FE-S PROTEIN MATURATION AUXILIARY FACTOR YITW"/>
    <property type="match status" value="1"/>
</dbReference>
<dbReference type="OrthoDB" id="9805360at2"/>
<dbReference type="RefSeq" id="WP_049726584.1">
    <property type="nucleotide sequence ID" value="NZ_CP012154.1"/>
</dbReference>
<dbReference type="PATRIC" id="fig|1579979.3.peg.2776"/>
<organism evidence="2 3">
    <name type="scientific">Wenzhouxiangella marina</name>
    <dbReference type="NCBI Taxonomy" id="1579979"/>
    <lineage>
        <taxon>Bacteria</taxon>
        <taxon>Pseudomonadati</taxon>
        <taxon>Pseudomonadota</taxon>
        <taxon>Gammaproteobacteria</taxon>
        <taxon>Chromatiales</taxon>
        <taxon>Wenzhouxiangellaceae</taxon>
        <taxon>Wenzhouxiangella</taxon>
    </lineage>
</organism>
<dbReference type="Pfam" id="PF01883">
    <property type="entry name" value="FeS_assembly_P"/>
    <property type="match status" value="1"/>
</dbReference>
<gene>
    <name evidence="2" type="ORF">WM2015_2716</name>
</gene>
<dbReference type="SUPFAM" id="SSF117916">
    <property type="entry name" value="Fe-S cluster assembly (FSCA) domain-like"/>
    <property type="match status" value="1"/>
</dbReference>
<dbReference type="InterPro" id="IPR052339">
    <property type="entry name" value="Fe-S_Maturation_MIP18"/>
</dbReference>
<evidence type="ECO:0000259" key="1">
    <source>
        <dbReference type="Pfam" id="PF01883"/>
    </source>
</evidence>
<protein>
    <submittedName>
        <fullName evidence="2">FeS assembly SUF system protein SufT</fullName>
    </submittedName>
</protein>
<dbReference type="STRING" id="1579979.WM2015_2716"/>
<dbReference type="AlphaFoldDB" id="A0A0K0XZG1"/>
<dbReference type="InterPro" id="IPR002744">
    <property type="entry name" value="MIP18-like"/>
</dbReference>
<dbReference type="EMBL" id="CP012154">
    <property type="protein sequence ID" value="AKS43074.1"/>
    <property type="molecule type" value="Genomic_DNA"/>
</dbReference>
<name>A0A0K0XZG1_9GAMM</name>
<sequence length="183" mass="20062">MFSNSYTPVKFERDCVVVMVPEGAEVELPSGTTGYITQSLGGSFTVYVDGRLFRLAGDDADAIGREPPPRPSLPDDATDEDVEDLVWSQLRTIYDPEIPINVVDLGLIYECRLSKAEDGQRLVDIAMTLTAPGCGMGDVLVADVRDRLKLIPTISEVNVALTFDPPWNQTMMSEAARLETGMF</sequence>
<dbReference type="NCBIfam" id="TIGR03406">
    <property type="entry name" value="FeS_long_SufT"/>
    <property type="match status" value="1"/>
</dbReference>
<dbReference type="InterPro" id="IPR017776">
    <property type="entry name" value="FeS_assembly_SufT_put"/>
</dbReference>
<dbReference type="Gene3D" id="3.30.300.130">
    <property type="entry name" value="Fe-S cluster assembly (FSCA)"/>
    <property type="match status" value="1"/>
</dbReference>
<keyword evidence="3" id="KW-1185">Reference proteome</keyword>
<feature type="domain" description="MIP18 family-like" evidence="1">
    <location>
        <begin position="85"/>
        <end position="159"/>
    </location>
</feature>
<accession>A0A0K0XZG1</accession>
<proteinExistence type="predicted"/>
<reference evidence="2 3" key="1">
    <citation type="submission" date="2015-07" db="EMBL/GenBank/DDBJ databases">
        <authorList>
            <person name="Noorani M."/>
        </authorList>
    </citation>
    <scope>NUCLEOTIDE SEQUENCE [LARGE SCALE GENOMIC DNA]</scope>
    <source>
        <strain evidence="2 3">KCTC 42284</strain>
    </source>
</reference>
<dbReference type="Proteomes" id="UP000066624">
    <property type="component" value="Chromosome"/>
</dbReference>
<dbReference type="InterPro" id="IPR034904">
    <property type="entry name" value="FSCA_dom_sf"/>
</dbReference>
<dbReference type="KEGG" id="wma:WM2015_2716"/>